<dbReference type="AlphaFoldDB" id="A0A5B7GV16"/>
<feature type="compositionally biased region" description="Basic and acidic residues" evidence="1">
    <location>
        <begin position="27"/>
        <end position="49"/>
    </location>
</feature>
<evidence type="ECO:0000256" key="1">
    <source>
        <dbReference type="SAM" id="MobiDB-lite"/>
    </source>
</evidence>
<feature type="compositionally biased region" description="Basic and acidic residues" evidence="1">
    <location>
        <begin position="7"/>
        <end position="17"/>
    </location>
</feature>
<reference evidence="2 3" key="1">
    <citation type="submission" date="2019-05" db="EMBL/GenBank/DDBJ databases">
        <title>Another draft genome of Portunus trituberculatus and its Hox gene families provides insights of decapod evolution.</title>
        <authorList>
            <person name="Jeong J.-H."/>
            <person name="Song I."/>
            <person name="Kim S."/>
            <person name="Choi T."/>
            <person name="Kim D."/>
            <person name="Ryu S."/>
            <person name="Kim W."/>
        </authorList>
    </citation>
    <scope>NUCLEOTIDE SEQUENCE [LARGE SCALE GENOMIC DNA]</scope>
    <source>
        <tissue evidence="2">Muscle</tissue>
    </source>
</reference>
<evidence type="ECO:0000313" key="3">
    <source>
        <dbReference type="Proteomes" id="UP000324222"/>
    </source>
</evidence>
<gene>
    <name evidence="2" type="ORF">E2C01_055100</name>
</gene>
<name>A0A5B7GV16_PORTR</name>
<sequence length="232" mass="25556">MILCGGGHEERTNEHTPMRIGGVEGGKGGRESVSRREIRRGRGEGECRPRHTTTPLEHLGCTLGWRPDKCPRFKPTPKGTVPSLIRSNMCKTKCEHRAGRPISVSEGAAAQQVRHRVSGDQESLVCISLPRPDGAAPRRGRTMLRQVQNAQMQMIIKQRFENVPGRAAAGRGCRGRVYNAKVERTLLPPTPRLRARATLLYCEGRGSAAPSARVIRLCLPCCTRARPSDPEL</sequence>
<feature type="region of interest" description="Disordered" evidence="1">
    <location>
        <begin position="1"/>
        <end position="51"/>
    </location>
</feature>
<organism evidence="2 3">
    <name type="scientific">Portunus trituberculatus</name>
    <name type="common">Swimming crab</name>
    <name type="synonym">Neptunus trituberculatus</name>
    <dbReference type="NCBI Taxonomy" id="210409"/>
    <lineage>
        <taxon>Eukaryota</taxon>
        <taxon>Metazoa</taxon>
        <taxon>Ecdysozoa</taxon>
        <taxon>Arthropoda</taxon>
        <taxon>Crustacea</taxon>
        <taxon>Multicrustacea</taxon>
        <taxon>Malacostraca</taxon>
        <taxon>Eumalacostraca</taxon>
        <taxon>Eucarida</taxon>
        <taxon>Decapoda</taxon>
        <taxon>Pleocyemata</taxon>
        <taxon>Brachyura</taxon>
        <taxon>Eubrachyura</taxon>
        <taxon>Portunoidea</taxon>
        <taxon>Portunidae</taxon>
        <taxon>Portuninae</taxon>
        <taxon>Portunus</taxon>
    </lineage>
</organism>
<evidence type="ECO:0000313" key="2">
    <source>
        <dbReference type="EMBL" id="MPC61037.1"/>
    </source>
</evidence>
<dbReference type="Proteomes" id="UP000324222">
    <property type="component" value="Unassembled WGS sequence"/>
</dbReference>
<protein>
    <submittedName>
        <fullName evidence="2">Uncharacterized protein</fullName>
    </submittedName>
</protein>
<proteinExistence type="predicted"/>
<accession>A0A5B7GV16</accession>
<comment type="caution">
    <text evidence="2">The sequence shown here is derived from an EMBL/GenBank/DDBJ whole genome shotgun (WGS) entry which is preliminary data.</text>
</comment>
<keyword evidence="3" id="KW-1185">Reference proteome</keyword>
<dbReference type="EMBL" id="VSRR010018161">
    <property type="protein sequence ID" value="MPC61037.1"/>
    <property type="molecule type" value="Genomic_DNA"/>
</dbReference>